<feature type="region of interest" description="Disordered" evidence="6">
    <location>
        <begin position="1148"/>
        <end position="1174"/>
    </location>
</feature>
<feature type="transmembrane region" description="Helical" evidence="7">
    <location>
        <begin position="363"/>
        <end position="383"/>
    </location>
</feature>
<feature type="compositionally biased region" description="Gly residues" evidence="6">
    <location>
        <begin position="1535"/>
        <end position="1547"/>
    </location>
</feature>
<dbReference type="PANTHER" id="PTHR11706">
    <property type="entry name" value="SOLUTE CARRIER PROTEIN FAMILY 11 MEMBER"/>
    <property type="match status" value="1"/>
</dbReference>
<evidence type="ECO:0000256" key="7">
    <source>
        <dbReference type="SAM" id="Phobius"/>
    </source>
</evidence>
<keyword evidence="3 7" id="KW-0812">Transmembrane</keyword>
<proteinExistence type="inferred from homology"/>
<dbReference type="Proteomes" id="UP001497512">
    <property type="component" value="Chromosome 1"/>
</dbReference>
<feature type="transmembrane region" description="Helical" evidence="7">
    <location>
        <begin position="458"/>
        <end position="480"/>
    </location>
</feature>
<evidence type="ECO:0000256" key="1">
    <source>
        <dbReference type="ARBA" id="ARBA00004141"/>
    </source>
</evidence>
<feature type="transmembrane region" description="Helical" evidence="7">
    <location>
        <begin position="131"/>
        <end position="152"/>
    </location>
</feature>
<feature type="transmembrane region" description="Helical" evidence="7">
    <location>
        <begin position="250"/>
        <end position="276"/>
    </location>
</feature>
<dbReference type="InterPro" id="IPR001046">
    <property type="entry name" value="NRAMP_fam"/>
</dbReference>
<evidence type="ECO:0000256" key="4">
    <source>
        <dbReference type="ARBA" id="ARBA00022989"/>
    </source>
</evidence>
<keyword evidence="5 7" id="KW-0472">Membrane</keyword>
<dbReference type="EMBL" id="OZ019893">
    <property type="protein sequence ID" value="CAK9192177.1"/>
    <property type="molecule type" value="Genomic_DNA"/>
</dbReference>
<keyword evidence="9" id="KW-1185">Reference proteome</keyword>
<feature type="region of interest" description="Disordered" evidence="6">
    <location>
        <begin position="829"/>
        <end position="868"/>
    </location>
</feature>
<feature type="transmembrane region" description="Helical" evidence="7">
    <location>
        <begin position="95"/>
        <end position="119"/>
    </location>
</feature>
<evidence type="ECO:0000256" key="3">
    <source>
        <dbReference type="ARBA" id="ARBA00022692"/>
    </source>
</evidence>
<evidence type="ECO:0008006" key="10">
    <source>
        <dbReference type="Google" id="ProtNLM"/>
    </source>
</evidence>
<dbReference type="NCBIfam" id="NF037982">
    <property type="entry name" value="Nramp_1"/>
    <property type="match status" value="1"/>
</dbReference>
<feature type="compositionally biased region" description="Polar residues" evidence="6">
    <location>
        <begin position="1152"/>
        <end position="1168"/>
    </location>
</feature>
<dbReference type="PRINTS" id="PR00447">
    <property type="entry name" value="NATRESASSCMP"/>
</dbReference>
<evidence type="ECO:0000256" key="6">
    <source>
        <dbReference type="SAM" id="MobiDB-lite"/>
    </source>
</evidence>
<reference evidence="8 9" key="1">
    <citation type="submission" date="2024-02" db="EMBL/GenBank/DDBJ databases">
        <authorList>
            <consortium name="ELIXIR-Norway"/>
            <consortium name="Elixir Norway"/>
        </authorList>
    </citation>
    <scope>NUCLEOTIDE SEQUENCE [LARGE SCALE GENOMIC DNA]</scope>
</reference>
<feature type="transmembrane region" description="Helical" evidence="7">
    <location>
        <begin position="288"/>
        <end position="308"/>
    </location>
</feature>
<comment type="subcellular location">
    <subcellularLocation>
        <location evidence="1">Membrane</location>
        <topology evidence="1">Multi-pass membrane protein</topology>
    </subcellularLocation>
</comment>
<protein>
    <recommendedName>
        <fullName evidence="10">Natural resistance-associated macrophage protein</fullName>
    </recommendedName>
</protein>
<comment type="similarity">
    <text evidence="2">Belongs to the NRAMP (TC 2.A.55) family.</text>
</comment>
<sequence length="1547" mass="167499">MVEPRARGEIGRSTDSSSSMVKYMSRPLLLVALGYMDPGNWATAIEGGSRFGFELLWVVVVSNALALLFQTLATRLELVTGKHLAQICRDDYPQLVCTILWVLCEISILTLELTMVLGSTIGLNLLLGMPILPGVFLLVFDTLFFQLVVSLLGVQSAEFLTRTIVGVIVVCFVLDALLLSQPTAMTLAVGMWPTIRGETLYTAMALVGANAMPHTFYCHSPLAKRQFTGGGQLSVETVCENSMRETIGAFGLALVANVALLIVTATSFYNAGLVVIRLQDAHALMEQVFSNSIAPAVFGLTMLCAGQLSMDNDGSLAGKAALEGFLETRSVHPWIHQTAMKGTAITLTAFCAWHYGDEGLYQLLVFAQVILALLIPFTVIPLIKASASEAHMGPFRTSLLVEGVAWVSLGLVVAANIWLVFGLVFQEIDEFVAFSAHVEQLLGTENSFGSYGSQTINAFVFSLALVGIGLCIGFLVWLVVTPLQMDRIAMERKWVEAYERFERNEVARELPVGGGSSSLTKNSDLVIHAPTFMGEFSRKRGMKQTRDSYAWKAPSMQTSQIDLPESGSSKIHELMQWPDVSQVFGQVFTELDLGMKKAPDHQRVIPPKIIRSFEDSKPATTEEPKIESLDKTKQDILSKVIVETTQDMSRRYGESSGSLQDSAEIFHVQEIVPQNLVCADSFGSSISTSVVQDEILAEIDYSEDTIAALPEPESQVLIEAELERLVTSSSSFSGDENPECAADSPADMTTSAANTKTVVAIPASAGQTVDVDDDVVRSADNCWESKGLKKAQMEVDAELLEKDDDEEEADGWDSNPEGLVQVDHTMVTGEGDLGASSMSSLTLEGPNSSTSVESIPTRTESSEGIVCRSGSGSLSRISELGRAARRQFAVILDEFWSRLFDLHGQPIKWQPNAASSRMSGDHVARGAQGAIRQQIDHSSPSVQSSSIESFSKENKHNLLLKSKSSLLRKGSLGDQVGQMDTYIREHSHAAASASSSFLRHPHEYSGRPENLSPYAIGQQYSSLYFPFDSEETDKQHTTERGPQSRSFVTRSAAAIPATAHLGMQAFGSSHMLSGAQALPQRALGVGVERENKNYRLNLEDGYGRLADSGPRSWDTWLESAALGPLVYRATGELDIATVFNHPAVVRGRVGSGESSTPPLSFDQISPSQSHRDGFSIQSRQVENHSLWSRQPSEQLFGGALDAVSSSARGGSLASTQNGKMSQFKTAVGADGITDTSAEGVDLELEVMESLRLCLGKLLQLEGSEWLFRGDNGSDEDLIAAVAAAEKLSWETTDASHNHQYGIPGKQWIVLHNRPVQSPLLVTSNNESPGRISRCGGDFCIWGRGGLLVSFGVWCMYRLLELSLMESRPELWGKYTYVLNRLQGILELVSSNSHRQPPPSLCGCLLERGSLENLGKQVLGVTQQQRIFRNAVNADPSDCSSSTGGGTSSNAYPCDPWAAHDSTKSLKANGANHATIFLEMIKEVEAAVGIRKGRTGTAAGDVAFPKGKENLASVLKRYKRRLANKGSNSLVVGSRGETGGGQRASGYA</sequence>
<feature type="region of interest" description="Disordered" evidence="6">
    <location>
        <begin position="1528"/>
        <end position="1547"/>
    </location>
</feature>
<feature type="compositionally biased region" description="Polar residues" evidence="6">
    <location>
        <begin position="836"/>
        <end position="859"/>
    </location>
</feature>
<organism evidence="8 9">
    <name type="scientific">Sphagnum troendelagicum</name>
    <dbReference type="NCBI Taxonomy" id="128251"/>
    <lineage>
        <taxon>Eukaryota</taxon>
        <taxon>Viridiplantae</taxon>
        <taxon>Streptophyta</taxon>
        <taxon>Embryophyta</taxon>
        <taxon>Bryophyta</taxon>
        <taxon>Sphagnophytina</taxon>
        <taxon>Sphagnopsida</taxon>
        <taxon>Sphagnales</taxon>
        <taxon>Sphagnaceae</taxon>
        <taxon>Sphagnum</taxon>
    </lineage>
</organism>
<accession>A0ABP0TC53</accession>
<keyword evidence="4 7" id="KW-1133">Transmembrane helix</keyword>
<evidence type="ECO:0000313" key="8">
    <source>
        <dbReference type="EMBL" id="CAK9192177.1"/>
    </source>
</evidence>
<feature type="transmembrane region" description="Helical" evidence="7">
    <location>
        <begin position="403"/>
        <end position="425"/>
    </location>
</feature>
<feature type="transmembrane region" description="Helical" evidence="7">
    <location>
        <begin position="334"/>
        <end position="356"/>
    </location>
</feature>
<evidence type="ECO:0000313" key="9">
    <source>
        <dbReference type="Proteomes" id="UP001497512"/>
    </source>
</evidence>
<evidence type="ECO:0000256" key="5">
    <source>
        <dbReference type="ARBA" id="ARBA00023136"/>
    </source>
</evidence>
<feature type="transmembrane region" description="Helical" evidence="7">
    <location>
        <begin position="159"/>
        <end position="179"/>
    </location>
</feature>
<dbReference type="PANTHER" id="PTHR11706:SF75">
    <property type="entry name" value="ETHYLENE-INSENSITIVE PROTEIN 2"/>
    <property type="match status" value="1"/>
</dbReference>
<name>A0ABP0TC53_9BRYO</name>
<feature type="transmembrane region" description="Helical" evidence="7">
    <location>
        <begin position="56"/>
        <end position="74"/>
    </location>
</feature>
<dbReference type="Pfam" id="PF01566">
    <property type="entry name" value="Nramp"/>
    <property type="match status" value="1"/>
</dbReference>
<gene>
    <name evidence="8" type="ORF">CSSPTR1EN2_LOCUS1760</name>
</gene>
<evidence type="ECO:0000256" key="2">
    <source>
        <dbReference type="ARBA" id="ARBA00009965"/>
    </source>
</evidence>